<dbReference type="InterPro" id="IPR001214">
    <property type="entry name" value="SET_dom"/>
</dbReference>
<feature type="transmembrane region" description="Helical" evidence="3">
    <location>
        <begin position="18"/>
        <end position="38"/>
    </location>
</feature>
<keyword evidence="3" id="KW-1133">Transmembrane helix</keyword>
<evidence type="ECO:0000256" key="3">
    <source>
        <dbReference type="SAM" id="Phobius"/>
    </source>
</evidence>
<feature type="domain" description="Post-SET" evidence="5">
    <location>
        <begin position="341"/>
        <end position="357"/>
    </location>
</feature>
<dbReference type="InterPro" id="IPR053201">
    <property type="entry name" value="Flavunoidine_N-MTase"/>
</dbReference>
<dbReference type="PROSITE" id="PS50868">
    <property type="entry name" value="POST_SET"/>
    <property type="match status" value="1"/>
</dbReference>
<proteinExistence type="predicted"/>
<keyword evidence="3" id="KW-0812">Transmembrane</keyword>
<protein>
    <submittedName>
        <fullName evidence="6">SET domain-containing protein</fullName>
    </submittedName>
</protein>
<dbReference type="SMART" id="SM00317">
    <property type="entry name" value="SET"/>
    <property type="match status" value="1"/>
</dbReference>
<keyword evidence="3" id="KW-0472">Membrane</keyword>
<dbReference type="PANTHER" id="PTHR12350">
    <property type="entry name" value="HISTONE-LYSINE N-METHYLTRANSFERASE-RELATED"/>
    <property type="match status" value="1"/>
</dbReference>
<reference evidence="6 7" key="1">
    <citation type="submission" date="2016-10" db="EMBL/GenBank/DDBJ databases">
        <authorList>
            <person name="de Groot N.N."/>
        </authorList>
    </citation>
    <scope>NUCLEOTIDE SEQUENCE [LARGE SCALE GENOMIC DNA]</scope>
    <source>
        <strain evidence="6 7">CGMCC 1.9113</strain>
    </source>
</reference>
<dbReference type="InterPro" id="IPR003616">
    <property type="entry name" value="Post-SET_dom"/>
</dbReference>
<keyword evidence="2" id="KW-0949">S-adenosyl-L-methionine</keyword>
<evidence type="ECO:0000259" key="5">
    <source>
        <dbReference type="PROSITE" id="PS50868"/>
    </source>
</evidence>
<feature type="transmembrane region" description="Helical" evidence="3">
    <location>
        <begin position="158"/>
        <end position="177"/>
    </location>
</feature>
<gene>
    <name evidence="6" type="ORF">SAMN04488241_102290</name>
</gene>
<evidence type="ECO:0000313" key="7">
    <source>
        <dbReference type="Proteomes" id="UP000199586"/>
    </source>
</evidence>
<feature type="transmembrane region" description="Helical" evidence="3">
    <location>
        <begin position="73"/>
        <end position="91"/>
    </location>
</feature>
<name>A0A1I5QU49_9SPHN</name>
<feature type="domain" description="SET" evidence="4">
    <location>
        <begin position="229"/>
        <end position="333"/>
    </location>
</feature>
<evidence type="ECO:0000256" key="2">
    <source>
        <dbReference type="ARBA" id="ARBA00022691"/>
    </source>
</evidence>
<feature type="transmembrane region" description="Helical" evidence="3">
    <location>
        <begin position="127"/>
        <end position="146"/>
    </location>
</feature>
<dbReference type="SUPFAM" id="SSF82199">
    <property type="entry name" value="SET domain"/>
    <property type="match status" value="1"/>
</dbReference>
<dbReference type="PROSITE" id="PS50280">
    <property type="entry name" value="SET"/>
    <property type="match status" value="1"/>
</dbReference>
<dbReference type="Gene3D" id="2.170.270.10">
    <property type="entry name" value="SET domain"/>
    <property type="match status" value="1"/>
</dbReference>
<dbReference type="PANTHER" id="PTHR12350:SF19">
    <property type="entry name" value="SET DOMAIN-CONTAINING PROTEIN"/>
    <property type="match status" value="1"/>
</dbReference>
<evidence type="ECO:0000259" key="4">
    <source>
        <dbReference type="PROSITE" id="PS50280"/>
    </source>
</evidence>
<keyword evidence="7" id="KW-1185">Reference proteome</keyword>
<dbReference type="GO" id="GO:0016740">
    <property type="term" value="F:transferase activity"/>
    <property type="evidence" value="ECO:0007669"/>
    <property type="project" value="UniProtKB-KW"/>
</dbReference>
<keyword evidence="1" id="KW-0808">Transferase</keyword>
<evidence type="ECO:0000256" key="1">
    <source>
        <dbReference type="ARBA" id="ARBA00022679"/>
    </source>
</evidence>
<organism evidence="6 7">
    <name type="scientific">Sphingomonas rubra</name>
    <dbReference type="NCBI Taxonomy" id="634430"/>
    <lineage>
        <taxon>Bacteria</taxon>
        <taxon>Pseudomonadati</taxon>
        <taxon>Pseudomonadota</taxon>
        <taxon>Alphaproteobacteria</taxon>
        <taxon>Sphingomonadales</taxon>
        <taxon>Sphingomonadaceae</taxon>
        <taxon>Sphingomonas</taxon>
    </lineage>
</organism>
<dbReference type="AlphaFoldDB" id="A0A1I5QU49"/>
<evidence type="ECO:0000313" key="6">
    <source>
        <dbReference type="EMBL" id="SFP49814.1"/>
    </source>
</evidence>
<dbReference type="RefSeq" id="WP_245739047.1">
    <property type="nucleotide sequence ID" value="NZ_FOXP01000002.1"/>
</dbReference>
<feature type="transmembrane region" description="Helical" evidence="3">
    <location>
        <begin position="103"/>
        <end position="121"/>
    </location>
</feature>
<sequence length="390" mass="42279">MDLSEHPVYHPAMGGTDILLATALALNLAGYATYLVGLRRHLVEPNRASWLIWSVATAVEAATYAAINPGAPQALVFALSAAACLVVTLVMWRRSRWRAPTPLESSCMGAALVAILLWLALHQAFWAHMLVVAAVPVSFWPTWASVWEDVRRERSPAWGLWTLGDLATLLVAARVAGTATGEYAYILVEFGCHAAVWLMIGLASLNPARSLGVRRGAFYLLDAYRTPANPFAVGESHLGRAVFAARGFAAGDLLIRFSGPRVRADRLPTSLHGAADRFVQIAAGEYLGPSGRIDDLVNHSCDPNAGIRFRADGIFLVALRPIAPGEEIAWDYATTVSDPSWRMPCACGSPACRGVIGAFDTLPDDRRRWYRAHDLVAPHLREQPPADRAA</sequence>
<dbReference type="EMBL" id="FOXP01000002">
    <property type="protein sequence ID" value="SFP49814.1"/>
    <property type="molecule type" value="Genomic_DNA"/>
</dbReference>
<feature type="transmembrane region" description="Helical" evidence="3">
    <location>
        <begin position="183"/>
        <end position="205"/>
    </location>
</feature>
<dbReference type="Pfam" id="PF00856">
    <property type="entry name" value="SET"/>
    <property type="match status" value="1"/>
</dbReference>
<dbReference type="Proteomes" id="UP000199586">
    <property type="component" value="Unassembled WGS sequence"/>
</dbReference>
<dbReference type="STRING" id="634430.SAMN04488241_102290"/>
<dbReference type="InterPro" id="IPR046341">
    <property type="entry name" value="SET_dom_sf"/>
</dbReference>
<feature type="transmembrane region" description="Helical" evidence="3">
    <location>
        <begin position="50"/>
        <end position="67"/>
    </location>
</feature>
<accession>A0A1I5QU49</accession>